<protein>
    <submittedName>
        <fullName evidence="2">Uncharacterized protein</fullName>
    </submittedName>
</protein>
<gene>
    <name evidence="2" type="ORF">PINE0816_LOCUS3676</name>
</gene>
<proteinExistence type="predicted"/>
<dbReference type="EMBL" id="HBEL01007663">
    <property type="protein sequence ID" value="CAD8407557.1"/>
    <property type="molecule type" value="Transcribed_RNA"/>
</dbReference>
<feature type="region of interest" description="Disordered" evidence="1">
    <location>
        <begin position="33"/>
        <end position="88"/>
    </location>
</feature>
<name>A0A7S0C040_9STRA</name>
<dbReference type="AlphaFoldDB" id="A0A7S0C040"/>
<feature type="compositionally biased region" description="Basic residues" evidence="1">
    <location>
        <begin position="65"/>
        <end position="78"/>
    </location>
</feature>
<evidence type="ECO:0000313" key="2">
    <source>
        <dbReference type="EMBL" id="CAD8407557.1"/>
    </source>
</evidence>
<organism evidence="2">
    <name type="scientific">Proboscia inermis</name>
    <dbReference type="NCBI Taxonomy" id="420281"/>
    <lineage>
        <taxon>Eukaryota</taxon>
        <taxon>Sar</taxon>
        <taxon>Stramenopiles</taxon>
        <taxon>Ochrophyta</taxon>
        <taxon>Bacillariophyta</taxon>
        <taxon>Coscinodiscophyceae</taxon>
        <taxon>Rhizosoleniophycidae</taxon>
        <taxon>Rhizosoleniales</taxon>
        <taxon>Rhizosoleniaceae</taxon>
        <taxon>Proboscia</taxon>
    </lineage>
</organism>
<sequence length="108" mass="12410">MERAFASTHPGSRALVTAAEDAYRRSCELHDARQLQLQQQQTPQPPQPHQTHPAAGTEEDIPAKSARKLKSDSKKRRKMDLNRKSSADMVFNRLEEVRRRGRKRECFG</sequence>
<evidence type="ECO:0000256" key="1">
    <source>
        <dbReference type="SAM" id="MobiDB-lite"/>
    </source>
</evidence>
<accession>A0A7S0C040</accession>
<reference evidence="2" key="1">
    <citation type="submission" date="2021-01" db="EMBL/GenBank/DDBJ databases">
        <authorList>
            <person name="Corre E."/>
            <person name="Pelletier E."/>
            <person name="Niang G."/>
            <person name="Scheremetjew M."/>
            <person name="Finn R."/>
            <person name="Kale V."/>
            <person name="Holt S."/>
            <person name="Cochrane G."/>
            <person name="Meng A."/>
            <person name="Brown T."/>
            <person name="Cohen L."/>
        </authorList>
    </citation>
    <scope>NUCLEOTIDE SEQUENCE</scope>
    <source>
        <strain evidence="2">CCAP1064/1</strain>
    </source>
</reference>